<dbReference type="InterPro" id="IPR035984">
    <property type="entry name" value="Acyl-CoA-binding_sf"/>
</dbReference>
<dbReference type="InterPro" id="IPR022408">
    <property type="entry name" value="Acyl-CoA-binding_prot_CS"/>
</dbReference>
<dbReference type="EMBL" id="KB932207">
    <property type="protein sequence ID" value="KCV69024.1"/>
    <property type="molecule type" value="Genomic_DNA"/>
</dbReference>
<sequence length="89" mass="9768">MSLADKFATAEALVKKLKSRPSNDELLTIYANYKQSTVGDVDTACPGLFDVSGRAKWNAWNALKGTDKDTAMQTYVDTVDSLVQKYGTE</sequence>
<evidence type="ECO:0000313" key="5">
    <source>
        <dbReference type="Proteomes" id="UP000030693"/>
    </source>
</evidence>
<evidence type="ECO:0000259" key="3">
    <source>
        <dbReference type="PROSITE" id="PS51228"/>
    </source>
</evidence>
<dbReference type="GO" id="GO:0000062">
    <property type="term" value="F:fatty-acyl-CoA binding"/>
    <property type="evidence" value="ECO:0007669"/>
    <property type="project" value="InterPro"/>
</dbReference>
<gene>
    <name evidence="4" type="ORF">H696_04444</name>
</gene>
<dbReference type="InterPro" id="IPR014352">
    <property type="entry name" value="FERM/acyl-CoA-bd_prot_sf"/>
</dbReference>
<dbReference type="PROSITE" id="PS51228">
    <property type="entry name" value="ACB_2"/>
    <property type="match status" value="1"/>
</dbReference>
<dbReference type="Proteomes" id="UP000030693">
    <property type="component" value="Unassembled WGS sequence"/>
</dbReference>
<keyword evidence="5" id="KW-1185">Reference proteome</keyword>
<accession>A0A058Z426</accession>
<dbReference type="PANTHER" id="PTHR23310:SF62">
    <property type="entry name" value="ACYL-COA BINDING PROTEIN 1, ISOFORM A"/>
    <property type="match status" value="1"/>
</dbReference>
<reference evidence="4" key="1">
    <citation type="submission" date="2013-04" db="EMBL/GenBank/DDBJ databases">
        <title>The Genome Sequence of Fonticula alba ATCC 38817.</title>
        <authorList>
            <consortium name="The Broad Institute Genomics Platform"/>
            <person name="Russ C."/>
            <person name="Cuomo C."/>
            <person name="Burger G."/>
            <person name="Gray M.W."/>
            <person name="Holland P.W.H."/>
            <person name="King N."/>
            <person name="Lang F.B.F."/>
            <person name="Roger A.J."/>
            <person name="Ruiz-Trillo I."/>
            <person name="Brown M."/>
            <person name="Walker B."/>
            <person name="Young S."/>
            <person name="Zeng Q."/>
            <person name="Gargeya S."/>
            <person name="Fitzgerald M."/>
            <person name="Haas B."/>
            <person name="Abouelleil A."/>
            <person name="Allen A.W."/>
            <person name="Alvarado L."/>
            <person name="Arachchi H.M."/>
            <person name="Berlin A.M."/>
            <person name="Chapman S.B."/>
            <person name="Gainer-Dewar J."/>
            <person name="Goldberg J."/>
            <person name="Griggs A."/>
            <person name="Gujja S."/>
            <person name="Hansen M."/>
            <person name="Howarth C."/>
            <person name="Imamovic A."/>
            <person name="Ireland A."/>
            <person name="Larimer J."/>
            <person name="McCowan C."/>
            <person name="Murphy C."/>
            <person name="Pearson M."/>
            <person name="Poon T.W."/>
            <person name="Priest M."/>
            <person name="Roberts A."/>
            <person name="Saif S."/>
            <person name="Shea T."/>
            <person name="Sisk P."/>
            <person name="Sykes S."/>
            <person name="Wortman J."/>
            <person name="Nusbaum C."/>
            <person name="Birren B."/>
        </authorList>
    </citation>
    <scope>NUCLEOTIDE SEQUENCE [LARGE SCALE GENOMIC DNA]</scope>
    <source>
        <strain evidence="4">ATCC 38817</strain>
    </source>
</reference>
<protein>
    <submittedName>
        <fullName evidence="4">Diazepam-binding inhibitor (GABA receptor modulator, acyl-CoA-binding protein)</fullName>
    </submittedName>
</protein>
<organism evidence="4">
    <name type="scientific">Fonticula alba</name>
    <name type="common">Slime mold</name>
    <dbReference type="NCBI Taxonomy" id="691883"/>
    <lineage>
        <taxon>Eukaryota</taxon>
        <taxon>Rotosphaerida</taxon>
        <taxon>Fonticulaceae</taxon>
        <taxon>Fonticula</taxon>
    </lineage>
</organism>
<keyword evidence="4" id="KW-0675">Receptor</keyword>
<dbReference type="eggNOG" id="KOG0817">
    <property type="taxonomic scope" value="Eukaryota"/>
</dbReference>
<comment type="similarity">
    <text evidence="1">Belongs to the ACBP family.</text>
</comment>
<dbReference type="GO" id="GO:0006631">
    <property type="term" value="P:fatty acid metabolic process"/>
    <property type="evidence" value="ECO:0007669"/>
    <property type="project" value="TreeGrafter"/>
</dbReference>
<dbReference type="SUPFAM" id="SSF47027">
    <property type="entry name" value="Acyl-CoA binding protein"/>
    <property type="match status" value="1"/>
</dbReference>
<dbReference type="Gene3D" id="1.20.80.10">
    <property type="match status" value="1"/>
</dbReference>
<dbReference type="OrthoDB" id="346910at2759"/>
<evidence type="ECO:0000256" key="2">
    <source>
        <dbReference type="ARBA" id="ARBA00023121"/>
    </source>
</evidence>
<dbReference type="STRING" id="691883.A0A058Z426"/>
<evidence type="ECO:0000256" key="1">
    <source>
        <dbReference type="ARBA" id="ARBA00005567"/>
    </source>
</evidence>
<dbReference type="RefSeq" id="XP_009496595.1">
    <property type="nucleotide sequence ID" value="XM_009498320.1"/>
</dbReference>
<dbReference type="PROSITE" id="PS00880">
    <property type="entry name" value="ACB_1"/>
    <property type="match status" value="1"/>
</dbReference>
<evidence type="ECO:0000313" key="4">
    <source>
        <dbReference type="EMBL" id="KCV69024.1"/>
    </source>
</evidence>
<dbReference type="Pfam" id="PF00887">
    <property type="entry name" value="ACBP"/>
    <property type="match status" value="1"/>
</dbReference>
<name>A0A058Z426_FONAL</name>
<dbReference type="PRINTS" id="PR00689">
    <property type="entry name" value="ACOABINDINGP"/>
</dbReference>
<proteinExistence type="inferred from homology"/>
<dbReference type="InterPro" id="IPR000582">
    <property type="entry name" value="Acyl-CoA-binding_protein"/>
</dbReference>
<feature type="domain" description="ACB" evidence="3">
    <location>
        <begin position="3"/>
        <end position="88"/>
    </location>
</feature>
<dbReference type="GeneID" id="20529169"/>
<keyword evidence="2" id="KW-0446">Lipid-binding</keyword>
<dbReference type="PANTHER" id="PTHR23310">
    <property type="entry name" value="ACYL-COA-BINDING PROTEIN, ACBP"/>
    <property type="match status" value="1"/>
</dbReference>
<dbReference type="AlphaFoldDB" id="A0A058Z426"/>
<dbReference type="OMA" id="RYKFEAW"/>